<keyword evidence="12" id="KW-1185">Reference proteome</keyword>
<dbReference type="Proteomes" id="UP000054150">
    <property type="component" value="Unassembled WGS sequence"/>
</dbReference>
<accession>A0A091STL4</accession>
<dbReference type="Pfam" id="PF13853">
    <property type="entry name" value="7tm_4"/>
    <property type="match status" value="1"/>
</dbReference>
<name>A0A091STL4_PELCR</name>
<evidence type="ECO:0000256" key="8">
    <source>
        <dbReference type="ARBA" id="ARBA00023180"/>
    </source>
</evidence>
<keyword evidence="7 11" id="KW-0675">Receptor</keyword>
<comment type="subcellular location">
    <subcellularLocation>
        <location evidence="2">Membrane</location>
        <topology evidence="2">Multi-pass membrane protein</topology>
    </subcellularLocation>
</comment>
<evidence type="ECO:0000256" key="1">
    <source>
        <dbReference type="ARBA" id="ARBA00002936"/>
    </source>
</evidence>
<dbReference type="SUPFAM" id="SSF81321">
    <property type="entry name" value="Family A G protein-coupled receptor-like"/>
    <property type="match status" value="1"/>
</dbReference>
<dbReference type="GO" id="GO:0016020">
    <property type="term" value="C:membrane"/>
    <property type="evidence" value="ECO:0007669"/>
    <property type="project" value="UniProtKB-SubCell"/>
</dbReference>
<dbReference type="InterPro" id="IPR000725">
    <property type="entry name" value="Olfact_rcpt"/>
</dbReference>
<keyword evidence="3 10" id="KW-0812">Transmembrane</keyword>
<evidence type="ECO:0000256" key="6">
    <source>
        <dbReference type="ARBA" id="ARBA00023136"/>
    </source>
</evidence>
<organism evidence="11 12">
    <name type="scientific">Pelecanus crispus</name>
    <name type="common">Dalmatian pelican</name>
    <dbReference type="NCBI Taxonomy" id="36300"/>
    <lineage>
        <taxon>Eukaryota</taxon>
        <taxon>Metazoa</taxon>
        <taxon>Chordata</taxon>
        <taxon>Craniata</taxon>
        <taxon>Vertebrata</taxon>
        <taxon>Euteleostomi</taxon>
        <taxon>Archelosauria</taxon>
        <taxon>Archosauria</taxon>
        <taxon>Dinosauria</taxon>
        <taxon>Saurischia</taxon>
        <taxon>Theropoda</taxon>
        <taxon>Coelurosauria</taxon>
        <taxon>Aves</taxon>
        <taxon>Neognathae</taxon>
        <taxon>Neoaves</taxon>
        <taxon>Aequornithes</taxon>
        <taxon>Pelecaniformes</taxon>
        <taxon>Pelecanidae</taxon>
        <taxon>Pelecanus</taxon>
    </lineage>
</organism>
<keyword evidence="9" id="KW-0807">Transducer</keyword>
<evidence type="ECO:0000256" key="3">
    <source>
        <dbReference type="ARBA" id="ARBA00022692"/>
    </source>
</evidence>
<sequence length="78" mass="8910">ILAAVLRFNSAEGWLKAFSTCASHLTVVILFFRTVIFTYVHPGSHFSVDKDRAAPVIYTLVIPMLNPLIYRLRNKEMK</sequence>
<feature type="non-terminal residue" evidence="11">
    <location>
        <position position="78"/>
    </location>
</feature>
<dbReference type="PANTHER" id="PTHR48018">
    <property type="entry name" value="OLFACTORY RECEPTOR"/>
    <property type="match status" value="1"/>
</dbReference>
<reference evidence="11 12" key="1">
    <citation type="submission" date="2014-04" db="EMBL/GenBank/DDBJ databases">
        <title>Genome evolution of avian class.</title>
        <authorList>
            <person name="Zhang G."/>
            <person name="Li C."/>
        </authorList>
    </citation>
    <scope>NUCLEOTIDE SEQUENCE [LARGE SCALE GENOMIC DNA]</scope>
    <source>
        <strain evidence="11">BGI_N334</strain>
    </source>
</reference>
<evidence type="ECO:0000256" key="5">
    <source>
        <dbReference type="ARBA" id="ARBA00023040"/>
    </source>
</evidence>
<proteinExistence type="predicted"/>
<keyword evidence="8" id="KW-0325">Glycoprotein</keyword>
<protein>
    <submittedName>
        <fullName evidence="11">Olfactory receptor 5AR1</fullName>
    </submittedName>
</protein>
<evidence type="ECO:0000256" key="9">
    <source>
        <dbReference type="ARBA" id="ARBA00023224"/>
    </source>
</evidence>
<evidence type="ECO:0000256" key="10">
    <source>
        <dbReference type="SAM" id="Phobius"/>
    </source>
</evidence>
<keyword evidence="5" id="KW-0297">G-protein coupled receptor</keyword>
<feature type="transmembrane region" description="Helical" evidence="10">
    <location>
        <begin position="53"/>
        <end position="72"/>
    </location>
</feature>
<dbReference type="GO" id="GO:0004930">
    <property type="term" value="F:G protein-coupled receptor activity"/>
    <property type="evidence" value="ECO:0007669"/>
    <property type="project" value="UniProtKB-KW"/>
</dbReference>
<dbReference type="GO" id="GO:0004984">
    <property type="term" value="F:olfactory receptor activity"/>
    <property type="evidence" value="ECO:0007669"/>
    <property type="project" value="InterPro"/>
</dbReference>
<feature type="transmembrane region" description="Helical" evidence="10">
    <location>
        <begin position="21"/>
        <end position="41"/>
    </location>
</feature>
<dbReference type="EMBL" id="KK485030">
    <property type="protein sequence ID" value="KFQ61703.1"/>
    <property type="molecule type" value="Genomic_DNA"/>
</dbReference>
<keyword evidence="4 10" id="KW-1133">Transmembrane helix</keyword>
<keyword evidence="6 10" id="KW-0472">Membrane</keyword>
<evidence type="ECO:0000313" key="12">
    <source>
        <dbReference type="Proteomes" id="UP000054150"/>
    </source>
</evidence>
<dbReference type="AlphaFoldDB" id="A0A091STL4"/>
<feature type="non-terminal residue" evidence="11">
    <location>
        <position position="1"/>
    </location>
</feature>
<gene>
    <name evidence="11" type="ORF">N334_13923</name>
</gene>
<evidence type="ECO:0000256" key="4">
    <source>
        <dbReference type="ARBA" id="ARBA00022989"/>
    </source>
</evidence>
<comment type="function">
    <text evidence="1">Odorant receptor.</text>
</comment>
<evidence type="ECO:0000256" key="2">
    <source>
        <dbReference type="ARBA" id="ARBA00004141"/>
    </source>
</evidence>
<evidence type="ECO:0000256" key="7">
    <source>
        <dbReference type="ARBA" id="ARBA00023170"/>
    </source>
</evidence>
<dbReference type="PRINTS" id="PR00245">
    <property type="entry name" value="OLFACTORYR"/>
</dbReference>
<evidence type="ECO:0000313" key="11">
    <source>
        <dbReference type="EMBL" id="KFQ61703.1"/>
    </source>
</evidence>